<dbReference type="InterPro" id="IPR052337">
    <property type="entry name" value="SAT4-like"/>
</dbReference>
<evidence type="ECO:0000256" key="2">
    <source>
        <dbReference type="ARBA" id="ARBA00022692"/>
    </source>
</evidence>
<feature type="transmembrane region" description="Helical" evidence="6">
    <location>
        <begin position="254"/>
        <end position="273"/>
    </location>
</feature>
<dbReference type="GO" id="GO:0016020">
    <property type="term" value="C:membrane"/>
    <property type="evidence" value="ECO:0007669"/>
    <property type="project" value="UniProtKB-SubCell"/>
</dbReference>
<dbReference type="Proteomes" id="UP000277212">
    <property type="component" value="Unassembled WGS sequence"/>
</dbReference>
<feature type="transmembrane region" description="Helical" evidence="6">
    <location>
        <begin position="24"/>
        <end position="45"/>
    </location>
</feature>
<gene>
    <name evidence="8" type="ORF">CDV36_002901</name>
</gene>
<keyword evidence="4 6" id="KW-0472">Membrane</keyword>
<feature type="transmembrane region" description="Helical" evidence="6">
    <location>
        <begin position="57"/>
        <end position="80"/>
    </location>
</feature>
<proteinExistence type="inferred from homology"/>
<reference evidence="8 9" key="1">
    <citation type="submission" date="2017-06" db="EMBL/GenBank/DDBJ databases">
        <title>Comparative genomic analysis of Ambrosia Fusariam Clade fungi.</title>
        <authorList>
            <person name="Stajich J.E."/>
            <person name="Carrillo J."/>
            <person name="Kijimoto T."/>
            <person name="Eskalen A."/>
            <person name="O'Donnell K."/>
            <person name="Kasson M."/>
        </authorList>
    </citation>
    <scope>NUCLEOTIDE SEQUENCE [LARGE SCALE GENOMIC DNA]</scope>
    <source>
        <strain evidence="8">UCR3666</strain>
    </source>
</reference>
<protein>
    <recommendedName>
        <fullName evidence="7">Rhodopsin domain-containing protein</fullName>
    </recommendedName>
</protein>
<evidence type="ECO:0000313" key="9">
    <source>
        <dbReference type="Proteomes" id="UP000277212"/>
    </source>
</evidence>
<dbReference type="PANTHER" id="PTHR33048">
    <property type="entry name" value="PTH11-LIKE INTEGRAL MEMBRANE PROTEIN (AFU_ORTHOLOGUE AFUA_5G11245)"/>
    <property type="match status" value="1"/>
</dbReference>
<feature type="transmembrane region" description="Helical" evidence="6">
    <location>
        <begin position="135"/>
        <end position="159"/>
    </location>
</feature>
<comment type="caution">
    <text evidence="8">The sequence shown here is derived from an EMBL/GenBank/DDBJ whole genome shotgun (WGS) entry which is preliminary data.</text>
</comment>
<evidence type="ECO:0000256" key="6">
    <source>
        <dbReference type="SAM" id="Phobius"/>
    </source>
</evidence>
<evidence type="ECO:0000256" key="1">
    <source>
        <dbReference type="ARBA" id="ARBA00004141"/>
    </source>
</evidence>
<evidence type="ECO:0000256" key="4">
    <source>
        <dbReference type="ARBA" id="ARBA00023136"/>
    </source>
</evidence>
<evidence type="ECO:0000256" key="5">
    <source>
        <dbReference type="ARBA" id="ARBA00038359"/>
    </source>
</evidence>
<organism evidence="8 9">
    <name type="scientific">Fusarium kuroshium</name>
    <dbReference type="NCBI Taxonomy" id="2010991"/>
    <lineage>
        <taxon>Eukaryota</taxon>
        <taxon>Fungi</taxon>
        <taxon>Dikarya</taxon>
        <taxon>Ascomycota</taxon>
        <taxon>Pezizomycotina</taxon>
        <taxon>Sordariomycetes</taxon>
        <taxon>Hypocreomycetidae</taxon>
        <taxon>Hypocreales</taxon>
        <taxon>Nectriaceae</taxon>
        <taxon>Fusarium</taxon>
        <taxon>Fusarium solani species complex</taxon>
    </lineage>
</organism>
<dbReference type="Pfam" id="PF20684">
    <property type="entry name" value="Fung_rhodopsin"/>
    <property type="match status" value="1"/>
</dbReference>
<feature type="transmembrane region" description="Helical" evidence="6">
    <location>
        <begin position="179"/>
        <end position="202"/>
    </location>
</feature>
<accession>A0A3M2SIP7</accession>
<evidence type="ECO:0000256" key="3">
    <source>
        <dbReference type="ARBA" id="ARBA00022989"/>
    </source>
</evidence>
<dbReference type="PANTHER" id="PTHR33048:SF163">
    <property type="entry name" value="INTEGRAL MEMBRANE PROTEIN (AFU_ORTHOLOGUE AFUA_8G05510)"/>
    <property type="match status" value="1"/>
</dbReference>
<evidence type="ECO:0000259" key="7">
    <source>
        <dbReference type="Pfam" id="PF20684"/>
    </source>
</evidence>
<comment type="similarity">
    <text evidence="5">Belongs to the SAT4 family.</text>
</comment>
<keyword evidence="3 6" id="KW-1133">Transmembrane helix</keyword>
<comment type="subcellular location">
    <subcellularLocation>
        <location evidence="1">Membrane</location>
        <topology evidence="1">Multi-pass membrane protein</topology>
    </subcellularLocation>
</comment>
<dbReference type="STRING" id="2010991.A0A3M2SIP7"/>
<feature type="domain" description="Rhodopsin" evidence="7">
    <location>
        <begin position="41"/>
        <end position="279"/>
    </location>
</feature>
<keyword evidence="9" id="KW-1185">Reference proteome</keyword>
<keyword evidence="2 6" id="KW-0812">Transmembrane</keyword>
<dbReference type="OrthoDB" id="5329176at2759"/>
<dbReference type="InterPro" id="IPR049326">
    <property type="entry name" value="Rhodopsin_dom_fungi"/>
</dbReference>
<evidence type="ECO:0000313" key="8">
    <source>
        <dbReference type="EMBL" id="RMJ17414.1"/>
    </source>
</evidence>
<feature type="transmembrane region" description="Helical" evidence="6">
    <location>
        <begin position="100"/>
        <end position="123"/>
    </location>
</feature>
<name>A0A3M2SIP7_9HYPO</name>
<feature type="transmembrane region" description="Helical" evidence="6">
    <location>
        <begin position="214"/>
        <end position="234"/>
    </location>
</feature>
<dbReference type="AlphaFoldDB" id="A0A3M2SIP7"/>
<sequence length="374" mass="41939">MSASGAWGPAPPDVDLSESQDREILTSVITMMAIGIAAVILRLTARLKARARLGLDDYCVMAALTFAIGTAILCIISVPYGGGKHLWVVTLDEFTTLWKMTYAFVLIYATCVSLTKASILLYYRRIFGANWAHHVCMGLVVGYWVSITIAWFSGCRPVTYFWEQFTKPTAKGYCMNTSLFYFINGICAMLIDIAILVVPMPTLYKLQMPLRQKIAVGAILLLGAFVCVASIIRIIAMDKLVKADDFTWRMAQVFIWSCCEPFVGIVCACLPTYGPFLRRFWRKIGTSDRYVSGTSSNNLHNTKIERNKARMEWKQLHGDDVQLRGDDEMELTNDIRGGRQASLRTKDSDGDETADYVENIYVQKDISWTSSPKA</sequence>
<dbReference type="EMBL" id="NKUJ01000032">
    <property type="protein sequence ID" value="RMJ17414.1"/>
    <property type="molecule type" value="Genomic_DNA"/>
</dbReference>